<gene>
    <name evidence="3" type="ORF">EYG76_00590</name>
</gene>
<dbReference type="NCBIfam" id="NF003272">
    <property type="entry name" value="PRK04257.1"/>
    <property type="match status" value="1"/>
</dbReference>
<reference evidence="3" key="1">
    <citation type="journal article" date="2020" name="ISME J.">
        <title>Gammaproteobacteria mediating utilization of methyl-, sulfur- and petroleum organic compounds in deep ocean hydrothermal plumes.</title>
        <authorList>
            <person name="Zhou Z."/>
            <person name="Liu Y."/>
            <person name="Pan J."/>
            <person name="Cron B.R."/>
            <person name="Toner B.M."/>
            <person name="Anantharaman K."/>
            <person name="Breier J.A."/>
            <person name="Dick G.J."/>
            <person name="Li M."/>
        </authorList>
    </citation>
    <scope>NUCLEOTIDE SEQUENCE</scope>
    <source>
        <strain evidence="3">SZUA-1385</strain>
    </source>
</reference>
<evidence type="ECO:0000256" key="1">
    <source>
        <dbReference type="HAMAP-Rule" id="MF_01245"/>
    </source>
</evidence>
<dbReference type="EMBL" id="DQSV01000012">
    <property type="protein sequence ID" value="HIP16788.1"/>
    <property type="molecule type" value="Genomic_DNA"/>
</dbReference>
<dbReference type="InterPro" id="IPR007547">
    <property type="entry name" value="UPF0248"/>
</dbReference>
<evidence type="ECO:0000259" key="2">
    <source>
        <dbReference type="Pfam" id="PF04457"/>
    </source>
</evidence>
<evidence type="ECO:0000313" key="3">
    <source>
        <dbReference type="EMBL" id="HIP16788.1"/>
    </source>
</evidence>
<organism evidence="3 4">
    <name type="scientific">Methanothermococcus okinawensis</name>
    <dbReference type="NCBI Taxonomy" id="155863"/>
    <lineage>
        <taxon>Archaea</taxon>
        <taxon>Methanobacteriati</taxon>
        <taxon>Methanobacteriota</taxon>
        <taxon>Methanomada group</taxon>
        <taxon>Methanococci</taxon>
        <taxon>Methanococcales</taxon>
        <taxon>Methanococcaceae</taxon>
        <taxon>Methanothermococcus</taxon>
    </lineage>
</organism>
<feature type="domain" description="MJ1316 RNA cyclic group end recognition" evidence="2">
    <location>
        <begin position="3"/>
        <end position="91"/>
    </location>
</feature>
<proteinExistence type="inferred from homology"/>
<dbReference type="Pfam" id="PF04457">
    <property type="entry name" value="MJ1316"/>
    <property type="match status" value="1"/>
</dbReference>
<sequence>MLKELINKIIWHPDYSAEDYEIIYLHRVGPRGDHKNKESNPTHAYKKVPISEVFIEYSFIVCNVNNQRTHIPLHRILEIRNKRTGEILYKKSYPYH</sequence>
<name>A0A832YTJ7_9EURY</name>
<protein>
    <recommendedName>
        <fullName evidence="1">UPF0248 protein EYG76_00590</fullName>
    </recommendedName>
</protein>
<comment type="similarity">
    <text evidence="1">Belongs to the UPF0248 family.</text>
</comment>
<accession>A0A832YTJ7</accession>
<dbReference type="InterPro" id="IPR040459">
    <property type="entry name" value="MJ1316"/>
</dbReference>
<dbReference type="HAMAP" id="MF_01245">
    <property type="entry name" value="UPF0248"/>
    <property type="match status" value="1"/>
</dbReference>
<evidence type="ECO:0000313" key="4">
    <source>
        <dbReference type="Proteomes" id="UP000605144"/>
    </source>
</evidence>
<dbReference type="AlphaFoldDB" id="A0A832YTJ7"/>
<dbReference type="Proteomes" id="UP000605144">
    <property type="component" value="Unassembled WGS sequence"/>
</dbReference>
<comment type="caution">
    <text evidence="3">The sequence shown here is derived from an EMBL/GenBank/DDBJ whole genome shotgun (WGS) entry which is preliminary data.</text>
</comment>